<proteinExistence type="predicted"/>
<name>A0ABS8BS94_9RHOB</name>
<accession>A0ABS8BS94</accession>
<dbReference type="InterPro" id="IPR019289">
    <property type="entry name" value="Phage_tail_E/E"/>
</dbReference>
<sequence>MAKLTTPIKREGGDVKSVEIRQPTAGELRGCKLTQLLQMDTSELLKVLPRVTVPALLPAEVEALAPADLLTLGMEVVGFLASPALKEEALRAAEA</sequence>
<dbReference type="EMBL" id="JAJATZ010000002">
    <property type="protein sequence ID" value="MCB5198605.1"/>
    <property type="molecule type" value="Genomic_DNA"/>
</dbReference>
<evidence type="ECO:0000313" key="2">
    <source>
        <dbReference type="Proteomes" id="UP001138961"/>
    </source>
</evidence>
<gene>
    <name evidence="1" type="ORF">LGQ03_05080</name>
</gene>
<keyword evidence="2" id="KW-1185">Reference proteome</keyword>
<protein>
    <submittedName>
        <fullName evidence="1">Phage tail assembly protein</fullName>
    </submittedName>
</protein>
<dbReference type="RefSeq" id="WP_226747519.1">
    <property type="nucleotide sequence ID" value="NZ_JAJATZ010000002.1"/>
</dbReference>
<reference evidence="1" key="1">
    <citation type="submission" date="2021-10" db="EMBL/GenBank/DDBJ databases">
        <title>Loktanella gaetbuli sp. nov., isolated from a tidal flat.</title>
        <authorList>
            <person name="Park S."/>
            <person name="Yoon J.-H."/>
        </authorList>
    </citation>
    <scope>NUCLEOTIDE SEQUENCE</scope>
    <source>
        <strain evidence="1">TSTF-M6</strain>
    </source>
</reference>
<comment type="caution">
    <text evidence="1">The sequence shown here is derived from an EMBL/GenBank/DDBJ whole genome shotgun (WGS) entry which is preliminary data.</text>
</comment>
<organism evidence="1 2">
    <name type="scientific">Loktanella gaetbuli</name>
    <dbReference type="NCBI Taxonomy" id="2881335"/>
    <lineage>
        <taxon>Bacteria</taxon>
        <taxon>Pseudomonadati</taxon>
        <taxon>Pseudomonadota</taxon>
        <taxon>Alphaproteobacteria</taxon>
        <taxon>Rhodobacterales</taxon>
        <taxon>Roseobacteraceae</taxon>
        <taxon>Loktanella</taxon>
    </lineage>
</organism>
<dbReference type="Proteomes" id="UP001138961">
    <property type="component" value="Unassembled WGS sequence"/>
</dbReference>
<dbReference type="Pfam" id="PF10109">
    <property type="entry name" value="Phage_TAC_7"/>
    <property type="match status" value="1"/>
</dbReference>
<evidence type="ECO:0000313" key="1">
    <source>
        <dbReference type="EMBL" id="MCB5198605.1"/>
    </source>
</evidence>